<proteinExistence type="predicted"/>
<gene>
    <name evidence="2" type="ORF">NBRC116591_06930</name>
</gene>
<dbReference type="RefSeq" id="WP_353301698.1">
    <property type="nucleotide sequence ID" value="NZ_BAABWN010000002.1"/>
</dbReference>
<dbReference type="Proteomes" id="UP001465153">
    <property type="component" value="Unassembled WGS sequence"/>
</dbReference>
<feature type="region of interest" description="Disordered" evidence="1">
    <location>
        <begin position="138"/>
        <end position="182"/>
    </location>
</feature>
<protein>
    <recommendedName>
        <fullName evidence="4">Killing trait domain-containing protein</fullName>
    </recommendedName>
</protein>
<evidence type="ECO:0000313" key="2">
    <source>
        <dbReference type="EMBL" id="GAA6166883.1"/>
    </source>
</evidence>
<reference evidence="2 3" key="1">
    <citation type="submission" date="2024-04" db="EMBL/GenBank/DDBJ databases">
        <title>Draft genome sequence of Sessilibacter corallicola NBRC 116591.</title>
        <authorList>
            <person name="Miyakawa T."/>
            <person name="Kusuya Y."/>
            <person name="Miura T."/>
        </authorList>
    </citation>
    <scope>NUCLEOTIDE SEQUENCE [LARGE SCALE GENOMIC DNA]</scope>
    <source>
        <strain evidence="2 3">KU-00831-HH</strain>
    </source>
</reference>
<evidence type="ECO:0000313" key="3">
    <source>
        <dbReference type="Proteomes" id="UP001465153"/>
    </source>
</evidence>
<sequence>MENDGTTNDQVTDSISQLNTLLLSASAPQSLALLDVTGAESMGMALHNAVSSQHNAQISAGAAITSVCAKILQVPMAVNAEESDSDKKKDIPPFLPLSGNSADDTSALISQAQALVKNAENMDPKELDKLSSVISDLQSVLAQKHSSDSTSSNTTSSTAPGAAKSTSADSKTEASGTDSKKS</sequence>
<evidence type="ECO:0000256" key="1">
    <source>
        <dbReference type="SAM" id="MobiDB-lite"/>
    </source>
</evidence>
<feature type="compositionally biased region" description="Polar residues" evidence="1">
    <location>
        <begin position="164"/>
        <end position="182"/>
    </location>
</feature>
<dbReference type="InterPro" id="IPR021070">
    <property type="entry name" value="Killing_trait_RebB"/>
</dbReference>
<name>A0ABQ0A5T9_9GAMM</name>
<comment type="caution">
    <text evidence="2">The sequence shown here is derived from an EMBL/GenBank/DDBJ whole genome shotgun (WGS) entry which is preliminary data.</text>
</comment>
<organism evidence="2 3">
    <name type="scientific">Sessilibacter corallicola</name>
    <dbReference type="NCBI Taxonomy" id="2904075"/>
    <lineage>
        <taxon>Bacteria</taxon>
        <taxon>Pseudomonadati</taxon>
        <taxon>Pseudomonadota</taxon>
        <taxon>Gammaproteobacteria</taxon>
        <taxon>Cellvibrionales</taxon>
        <taxon>Cellvibrionaceae</taxon>
        <taxon>Sessilibacter</taxon>
    </lineage>
</organism>
<dbReference type="EMBL" id="BAABWN010000002">
    <property type="protein sequence ID" value="GAA6166883.1"/>
    <property type="molecule type" value="Genomic_DNA"/>
</dbReference>
<dbReference type="Pfam" id="PF11747">
    <property type="entry name" value="RebB"/>
    <property type="match status" value="1"/>
</dbReference>
<feature type="region of interest" description="Disordered" evidence="1">
    <location>
        <begin position="79"/>
        <end position="103"/>
    </location>
</feature>
<keyword evidence="3" id="KW-1185">Reference proteome</keyword>
<feature type="compositionally biased region" description="Low complexity" evidence="1">
    <location>
        <begin position="148"/>
        <end position="158"/>
    </location>
</feature>
<accession>A0ABQ0A5T9</accession>
<evidence type="ECO:0008006" key="4">
    <source>
        <dbReference type="Google" id="ProtNLM"/>
    </source>
</evidence>